<dbReference type="SMART" id="SM00360">
    <property type="entry name" value="RRM"/>
    <property type="match status" value="2"/>
</dbReference>
<proteinExistence type="predicted"/>
<keyword evidence="5" id="KW-1185">Reference proteome</keyword>
<dbReference type="CDD" id="cd12239">
    <property type="entry name" value="RRM2_RBM40_like"/>
    <property type="match status" value="1"/>
</dbReference>
<dbReference type="PANTHER" id="PTHR16105:SF0">
    <property type="entry name" value="RNA-BINDING REGION-CONTAINING PROTEIN 3"/>
    <property type="match status" value="1"/>
</dbReference>
<dbReference type="PROSITE" id="PS50102">
    <property type="entry name" value="RRM"/>
    <property type="match status" value="2"/>
</dbReference>
<dbReference type="InterPro" id="IPR035979">
    <property type="entry name" value="RBD_domain_sf"/>
</dbReference>
<evidence type="ECO:0000256" key="1">
    <source>
        <dbReference type="ARBA" id="ARBA00022884"/>
    </source>
</evidence>
<keyword evidence="1 2" id="KW-0694">RNA-binding</keyword>
<protein>
    <submittedName>
        <fullName evidence="6">RNA-binding region-containing protein 3 isoform X1</fullName>
    </submittedName>
</protein>
<evidence type="ECO:0000256" key="3">
    <source>
        <dbReference type="SAM" id="MobiDB-lite"/>
    </source>
</evidence>
<feature type="compositionally biased region" description="Acidic residues" evidence="3">
    <location>
        <begin position="231"/>
        <end position="246"/>
    </location>
</feature>
<dbReference type="Gene3D" id="3.30.70.330">
    <property type="match status" value="2"/>
</dbReference>
<dbReference type="GeneID" id="107217818"/>
<organism evidence="5 6">
    <name type="scientific">Neodiprion lecontei</name>
    <name type="common">Redheaded pine sawfly</name>
    <dbReference type="NCBI Taxonomy" id="441921"/>
    <lineage>
        <taxon>Eukaryota</taxon>
        <taxon>Metazoa</taxon>
        <taxon>Ecdysozoa</taxon>
        <taxon>Arthropoda</taxon>
        <taxon>Hexapoda</taxon>
        <taxon>Insecta</taxon>
        <taxon>Pterygota</taxon>
        <taxon>Neoptera</taxon>
        <taxon>Endopterygota</taxon>
        <taxon>Hymenoptera</taxon>
        <taxon>Tenthredinoidea</taxon>
        <taxon>Diprionidae</taxon>
        <taxon>Diprioninae</taxon>
        <taxon>Neodiprion</taxon>
    </lineage>
</organism>
<feature type="domain" description="RRM" evidence="4">
    <location>
        <begin position="404"/>
        <end position="489"/>
    </location>
</feature>
<dbReference type="InterPro" id="IPR000504">
    <property type="entry name" value="RRM_dom"/>
</dbReference>
<dbReference type="InterPro" id="IPR012677">
    <property type="entry name" value="Nucleotide-bd_a/b_plait_sf"/>
</dbReference>
<feature type="domain" description="RRM" evidence="4">
    <location>
        <begin position="26"/>
        <end position="100"/>
    </location>
</feature>
<evidence type="ECO:0000313" key="5">
    <source>
        <dbReference type="Proteomes" id="UP000829291"/>
    </source>
</evidence>
<evidence type="ECO:0000259" key="4">
    <source>
        <dbReference type="PROSITE" id="PS50102"/>
    </source>
</evidence>
<dbReference type="Proteomes" id="UP000829291">
    <property type="component" value="Chromosome 2"/>
</dbReference>
<gene>
    <name evidence="6" type="primary">LOC107217818</name>
</gene>
<reference evidence="6" key="1">
    <citation type="submission" date="2025-08" db="UniProtKB">
        <authorList>
            <consortium name="RefSeq"/>
        </authorList>
    </citation>
    <scope>IDENTIFICATION</scope>
    <source>
        <tissue evidence="6">Thorax and Abdomen</tissue>
    </source>
</reference>
<accession>A0ABM3FJQ1</accession>
<dbReference type="RefSeq" id="XP_046588225.1">
    <property type="nucleotide sequence ID" value="XM_046732269.1"/>
</dbReference>
<dbReference type="Gene3D" id="6.10.250.610">
    <property type="match status" value="1"/>
</dbReference>
<name>A0ABM3FJQ1_NEOLC</name>
<dbReference type="InterPro" id="IPR045164">
    <property type="entry name" value="RBM41/RNPC3"/>
</dbReference>
<evidence type="ECO:0000313" key="6">
    <source>
        <dbReference type="RefSeq" id="XP_046588225.1"/>
    </source>
</evidence>
<evidence type="ECO:0000256" key="2">
    <source>
        <dbReference type="PROSITE-ProRule" id="PRU00176"/>
    </source>
</evidence>
<feature type="region of interest" description="Disordered" evidence="3">
    <location>
        <begin position="221"/>
        <end position="247"/>
    </location>
</feature>
<sequence>MYETDAYLQAIWRNSISYQDEKFSCDTLRISHLPSNLTNSQRESLLQKFGAIKVKTINKSEKYAITFAKFVSKHAATQALFRLHQLQVRGQRLSVEFAKKSISDFSVHESHNLQSSKDEGTKEESTESNFQTFLNKLNGWAFSQVLTQPPSPNIWYKYSPPTANTLLRIAIQMIKEPVFYCQVLHLMNKMNLPPPFQELESEFPFLKDCYDVERYRDIFGPTVGRNRKNDDETEESDESELETDENMELKAKEIIPIKRKRAQSSKRLKIPKFVNPLKQALNTSSANQKVVKPEDVFESLQRSESKSLKIALKVDSDLEKRLDMGNEINPITGSPVITSEGKGGFGLIYPVKKPDDPGAKDEDAPVSSSAEFITLEELVANRISVNDQRLLPVFKNYHPGKPSCRLYIKNLSKQVELKDLDYIYKKYVLPYNQANEEAPRYNVRLMQEGRMKGQAFITLQTIEQARIALEETNGFILKNKPMVVQFAKIVNKPQTS</sequence>
<dbReference type="SUPFAM" id="SSF54928">
    <property type="entry name" value="RNA-binding domain, RBD"/>
    <property type="match status" value="2"/>
</dbReference>
<dbReference type="PANTHER" id="PTHR16105">
    <property type="entry name" value="RNA-BINDING REGION-CONTAINING PROTEIN 3"/>
    <property type="match status" value="1"/>
</dbReference>